<dbReference type="GO" id="GO:0008270">
    <property type="term" value="F:zinc ion binding"/>
    <property type="evidence" value="ECO:0007669"/>
    <property type="project" value="UniProtKB-KW"/>
</dbReference>
<sequence>MASRLKEDEKNEKILRGLSKLPANRRCINCNSQGTQYVCTNFATFICINCSGIHREFTHRVKSISMAKFTAQEITALQEGGNERAKGIYFKGWDFERQSLPDSSDIDKLRDFIKHVYVDQRFVGERNVDKTPAVKVEKETLNQVRSQDSEQSPKKDKAAPVNETNNSSSATCQESMGSTSRVVKDDSVIVPPAKILGPPKLDTPSTPRTPTPVAPVQSIETTSNIKDRSTQNPPEVKLVPTISLIDFDSDPEPVPRQQTATANQISDVGWASFDTQKPSFTQAPSSSANNLETSQIHQHAPRPVPRTAYSKMPVQNNTHQNNVSLFPTVQSSNAQLNGSPAVGPTIQSWGQPVARNIHTNSIVSNHASPASTTPHFINRPGALPMDVTPLQATASPAVPSSGRKALPEDLFSMVYAPSQAPMPGWQSAPRMQMVYAMQYATPSQAPLFAQPAQSSNPFDVGSVPKLAHSSTFPSMSSMQGALPNLNSGNPNNLSRATSLVSFGAQWAPQPSQPSYPLTSHPSQYSAQPYVNNMVHQIPNNTYYPGNQVQGGYSAVNGGYGLSGMNPQQLFFKSPQPGNAGPFPSVGGNPFA</sequence>
<dbReference type="Proteomes" id="UP001151287">
    <property type="component" value="Unassembled WGS sequence"/>
</dbReference>
<dbReference type="InterPro" id="IPR001164">
    <property type="entry name" value="ArfGAP_dom"/>
</dbReference>
<protein>
    <recommendedName>
        <fullName evidence="6">Arf-GAP domain-containing protein</fullName>
    </recommendedName>
</protein>
<dbReference type="AlphaFoldDB" id="A0A9Q0C8W4"/>
<feature type="compositionally biased region" description="Polar residues" evidence="5">
    <location>
        <begin position="275"/>
        <end position="297"/>
    </location>
</feature>
<comment type="caution">
    <text evidence="7">The sequence shown here is derived from an EMBL/GenBank/DDBJ whole genome shotgun (WGS) entry which is preliminary data.</text>
</comment>
<feature type="region of interest" description="Disordered" evidence="5">
    <location>
        <begin position="572"/>
        <end position="591"/>
    </location>
</feature>
<evidence type="ECO:0000256" key="2">
    <source>
        <dbReference type="ARBA" id="ARBA00022771"/>
    </source>
</evidence>
<evidence type="ECO:0000259" key="6">
    <source>
        <dbReference type="PROSITE" id="PS50115"/>
    </source>
</evidence>
<dbReference type="EMBL" id="JAMQYH010000004">
    <property type="protein sequence ID" value="KAJ1689453.1"/>
    <property type="molecule type" value="Genomic_DNA"/>
</dbReference>
<dbReference type="PROSITE" id="PS50115">
    <property type="entry name" value="ARFGAP"/>
    <property type="match status" value="1"/>
</dbReference>
<gene>
    <name evidence="7" type="ORF">LUZ63_013608</name>
</gene>
<evidence type="ECO:0000256" key="5">
    <source>
        <dbReference type="SAM" id="MobiDB-lite"/>
    </source>
</evidence>
<evidence type="ECO:0000313" key="7">
    <source>
        <dbReference type="EMBL" id="KAJ1689453.1"/>
    </source>
</evidence>
<dbReference type="SMART" id="SM00105">
    <property type="entry name" value="ArfGap"/>
    <property type="match status" value="1"/>
</dbReference>
<organism evidence="7 8">
    <name type="scientific">Rhynchospora breviuscula</name>
    <dbReference type="NCBI Taxonomy" id="2022672"/>
    <lineage>
        <taxon>Eukaryota</taxon>
        <taxon>Viridiplantae</taxon>
        <taxon>Streptophyta</taxon>
        <taxon>Embryophyta</taxon>
        <taxon>Tracheophyta</taxon>
        <taxon>Spermatophyta</taxon>
        <taxon>Magnoliopsida</taxon>
        <taxon>Liliopsida</taxon>
        <taxon>Poales</taxon>
        <taxon>Cyperaceae</taxon>
        <taxon>Cyperoideae</taxon>
        <taxon>Rhynchosporeae</taxon>
        <taxon>Rhynchospora</taxon>
    </lineage>
</organism>
<keyword evidence="3" id="KW-0862">Zinc</keyword>
<dbReference type="PANTHER" id="PTHR46085:SF3">
    <property type="entry name" value="ARF GTPASE ACTIVATING PROTEIN"/>
    <property type="match status" value="1"/>
</dbReference>
<dbReference type="GO" id="GO:0005096">
    <property type="term" value="F:GTPase activator activity"/>
    <property type="evidence" value="ECO:0007669"/>
    <property type="project" value="InterPro"/>
</dbReference>
<accession>A0A9Q0C8W4</accession>
<dbReference type="InterPro" id="IPR038508">
    <property type="entry name" value="ArfGAP_dom_sf"/>
</dbReference>
<dbReference type="SUPFAM" id="SSF57863">
    <property type="entry name" value="ArfGap/RecO-like zinc finger"/>
    <property type="match status" value="1"/>
</dbReference>
<evidence type="ECO:0000256" key="3">
    <source>
        <dbReference type="ARBA" id="ARBA00022833"/>
    </source>
</evidence>
<dbReference type="PANTHER" id="PTHR46085">
    <property type="entry name" value="ARFGAP/RECO-RELATED"/>
    <property type="match status" value="1"/>
</dbReference>
<reference evidence="7" key="1">
    <citation type="journal article" date="2022" name="Cell">
        <title>Repeat-based holocentromeres influence genome architecture and karyotype evolution.</title>
        <authorList>
            <person name="Hofstatter P.G."/>
            <person name="Thangavel G."/>
            <person name="Lux T."/>
            <person name="Neumann P."/>
            <person name="Vondrak T."/>
            <person name="Novak P."/>
            <person name="Zhang M."/>
            <person name="Costa L."/>
            <person name="Castellani M."/>
            <person name="Scott A."/>
            <person name="Toegelov H."/>
            <person name="Fuchs J."/>
            <person name="Mata-Sucre Y."/>
            <person name="Dias Y."/>
            <person name="Vanzela A.L.L."/>
            <person name="Huettel B."/>
            <person name="Almeida C.C.S."/>
            <person name="Simkova H."/>
            <person name="Souza G."/>
            <person name="Pedrosa-Harand A."/>
            <person name="Macas J."/>
            <person name="Mayer K.F.X."/>
            <person name="Houben A."/>
            <person name="Marques A."/>
        </authorList>
    </citation>
    <scope>NUCLEOTIDE SEQUENCE</scope>
    <source>
        <strain evidence="7">RhyBre1mFocal</strain>
    </source>
</reference>
<evidence type="ECO:0000256" key="1">
    <source>
        <dbReference type="ARBA" id="ARBA00022723"/>
    </source>
</evidence>
<dbReference type="FunFam" id="1.10.220.150:FF:000005">
    <property type="entry name" value="Arf-GAP domain and FG repeat-containing protein 1"/>
    <property type="match status" value="1"/>
</dbReference>
<evidence type="ECO:0000313" key="8">
    <source>
        <dbReference type="Proteomes" id="UP001151287"/>
    </source>
</evidence>
<feature type="domain" description="Arf-GAP" evidence="6">
    <location>
        <begin position="12"/>
        <end position="130"/>
    </location>
</feature>
<dbReference type="CDD" id="cd08838">
    <property type="entry name" value="ArfGap_AGFG"/>
    <property type="match status" value="1"/>
</dbReference>
<dbReference type="OrthoDB" id="6036at2759"/>
<feature type="region of interest" description="Disordered" evidence="5">
    <location>
        <begin position="275"/>
        <end position="310"/>
    </location>
</feature>
<feature type="region of interest" description="Disordered" evidence="5">
    <location>
        <begin position="137"/>
        <end position="234"/>
    </location>
</feature>
<dbReference type="Pfam" id="PF01412">
    <property type="entry name" value="ArfGap"/>
    <property type="match status" value="1"/>
</dbReference>
<keyword evidence="2 4" id="KW-0863">Zinc-finger</keyword>
<dbReference type="InterPro" id="IPR037278">
    <property type="entry name" value="ARFGAP/RecO"/>
</dbReference>
<dbReference type="PRINTS" id="PR00405">
    <property type="entry name" value="REVINTRACTNG"/>
</dbReference>
<feature type="compositionally biased region" description="Polar residues" evidence="5">
    <location>
        <begin position="162"/>
        <end position="181"/>
    </location>
</feature>
<dbReference type="Gene3D" id="1.10.220.150">
    <property type="entry name" value="Arf GTPase activating protein"/>
    <property type="match status" value="1"/>
</dbReference>
<dbReference type="InterPro" id="IPR044820">
    <property type="entry name" value="AGD14-like"/>
</dbReference>
<name>A0A9Q0C8W4_9POAL</name>
<evidence type="ECO:0000256" key="4">
    <source>
        <dbReference type="PROSITE-ProRule" id="PRU00288"/>
    </source>
</evidence>
<feature type="compositionally biased region" description="Basic and acidic residues" evidence="5">
    <location>
        <begin position="147"/>
        <end position="158"/>
    </location>
</feature>
<keyword evidence="1" id="KW-0479">Metal-binding</keyword>
<keyword evidence="8" id="KW-1185">Reference proteome</keyword>
<proteinExistence type="predicted"/>